<organism evidence="6 7">
    <name type="scientific">Streptomyces poonensis</name>
    <dbReference type="NCBI Taxonomy" id="68255"/>
    <lineage>
        <taxon>Bacteria</taxon>
        <taxon>Bacillati</taxon>
        <taxon>Actinomycetota</taxon>
        <taxon>Actinomycetes</taxon>
        <taxon>Kitasatosporales</taxon>
        <taxon>Streptomycetaceae</taxon>
        <taxon>Streptomyces</taxon>
    </lineage>
</organism>
<keyword evidence="7" id="KW-1185">Reference proteome</keyword>
<dbReference type="GO" id="GO:0004315">
    <property type="term" value="F:3-oxoacyl-[acyl-carrier-protein] synthase activity"/>
    <property type="evidence" value="ECO:0007669"/>
    <property type="project" value="InterPro"/>
</dbReference>
<keyword evidence="2 4" id="KW-0808">Transferase</keyword>
<reference evidence="6" key="2">
    <citation type="submission" date="2020-09" db="EMBL/GenBank/DDBJ databases">
        <authorList>
            <person name="Sun Q."/>
            <person name="Ohkuma M."/>
        </authorList>
    </citation>
    <scope>NUCLEOTIDE SEQUENCE</scope>
    <source>
        <strain evidence="6">JCM 4815</strain>
    </source>
</reference>
<evidence type="ECO:0000259" key="5">
    <source>
        <dbReference type="PROSITE" id="PS52004"/>
    </source>
</evidence>
<dbReference type="Gene3D" id="3.40.47.10">
    <property type="match status" value="1"/>
</dbReference>
<dbReference type="Pfam" id="PF00109">
    <property type="entry name" value="ketoacyl-synt"/>
    <property type="match status" value="1"/>
</dbReference>
<proteinExistence type="inferred from homology"/>
<dbReference type="PROSITE" id="PS52004">
    <property type="entry name" value="KS3_2"/>
    <property type="match status" value="1"/>
</dbReference>
<sequence>MRRHDAVAVTGLGVRCAAGATTGALWDTLLRARPTASLHAFDGEGGVGGHGALVHVACPLPGFDPGSHLTAKEIRRTDRSVQLAVCAAADAVRDAGGLDAPPLRRAVITGTGYGGVVTQESGIGHPTALYAPRLMHNAGAYWISARHDITGPSFTISTACASGTHAVGEALHMIRAGGADVVVAGGHESPLTPTTALAFGRAGAMVTGCDDPAGASRPFDAGRRGFVLAEAAAFLVLERLDAARARGARIHAVLSGYGRTSDAHHLTAPHPDGAGARACMELALADAGRPAAAVTHVNAHGTGTDLNDVAEARAINAVFGTAAVPVTAPKSVTGHALGAAGALEAVIAVLSVREGLAPPTANLTHLDPRCELDVITAEPRKLPDGPVISNSFAFGGHNACVVFDSPYG</sequence>
<dbReference type="InterPro" id="IPR014031">
    <property type="entry name" value="Ketoacyl_synth_C"/>
</dbReference>
<evidence type="ECO:0000256" key="3">
    <source>
        <dbReference type="ARBA" id="ARBA00023315"/>
    </source>
</evidence>
<feature type="domain" description="Ketosynthase family 3 (KS3)" evidence="5">
    <location>
        <begin position="4"/>
        <end position="405"/>
    </location>
</feature>
<evidence type="ECO:0000256" key="1">
    <source>
        <dbReference type="ARBA" id="ARBA00008467"/>
    </source>
</evidence>
<dbReference type="SUPFAM" id="SSF53901">
    <property type="entry name" value="Thiolase-like"/>
    <property type="match status" value="2"/>
</dbReference>
<evidence type="ECO:0000256" key="4">
    <source>
        <dbReference type="RuleBase" id="RU003694"/>
    </source>
</evidence>
<dbReference type="PANTHER" id="PTHR11712:SF336">
    <property type="entry name" value="3-OXOACYL-[ACYL-CARRIER-PROTEIN] SYNTHASE, MITOCHONDRIAL"/>
    <property type="match status" value="1"/>
</dbReference>
<dbReference type="EMBL" id="BMVW01000002">
    <property type="protein sequence ID" value="GGY99073.1"/>
    <property type="molecule type" value="Genomic_DNA"/>
</dbReference>
<comment type="caution">
    <text evidence="6">The sequence shown here is derived from an EMBL/GenBank/DDBJ whole genome shotgun (WGS) entry which is preliminary data.</text>
</comment>
<dbReference type="InterPro" id="IPR020841">
    <property type="entry name" value="PKS_Beta-ketoAc_synthase_dom"/>
</dbReference>
<dbReference type="SMART" id="SM00825">
    <property type="entry name" value="PKS_KS"/>
    <property type="match status" value="1"/>
</dbReference>
<evidence type="ECO:0000313" key="7">
    <source>
        <dbReference type="Proteomes" id="UP000622166"/>
    </source>
</evidence>
<protein>
    <submittedName>
        <fullName evidence="6">3-oxoacyl-[acyl-carrier-protein] synthase 2</fullName>
    </submittedName>
</protein>
<dbReference type="FunFam" id="3.40.47.10:FF:000029">
    <property type="entry name" value="3-oxoacyl-[acyl-carrier-protein] synthase 1"/>
    <property type="match status" value="1"/>
</dbReference>
<dbReference type="Proteomes" id="UP000622166">
    <property type="component" value="Unassembled WGS sequence"/>
</dbReference>
<reference evidence="6" key="1">
    <citation type="journal article" date="2014" name="Int. J. Syst. Evol. Microbiol.">
        <title>Complete genome sequence of Corynebacterium casei LMG S-19264T (=DSM 44701T), isolated from a smear-ripened cheese.</title>
        <authorList>
            <consortium name="US DOE Joint Genome Institute (JGI-PGF)"/>
            <person name="Walter F."/>
            <person name="Albersmeier A."/>
            <person name="Kalinowski J."/>
            <person name="Ruckert C."/>
        </authorList>
    </citation>
    <scope>NUCLEOTIDE SEQUENCE</scope>
    <source>
        <strain evidence="6">JCM 4815</strain>
    </source>
</reference>
<dbReference type="InterPro" id="IPR000794">
    <property type="entry name" value="Beta-ketoacyl_synthase"/>
</dbReference>
<dbReference type="Pfam" id="PF02801">
    <property type="entry name" value="Ketoacyl-synt_C"/>
    <property type="match status" value="1"/>
</dbReference>
<dbReference type="InterPro" id="IPR016039">
    <property type="entry name" value="Thiolase-like"/>
</dbReference>
<dbReference type="RefSeq" id="WP_189856921.1">
    <property type="nucleotide sequence ID" value="NZ_BMVW01000002.1"/>
</dbReference>
<gene>
    <name evidence="6" type="ORF">GCM10010365_17200</name>
</gene>
<accession>A0A918UE13</accession>
<dbReference type="GO" id="GO:0006633">
    <property type="term" value="P:fatty acid biosynthetic process"/>
    <property type="evidence" value="ECO:0007669"/>
    <property type="project" value="InterPro"/>
</dbReference>
<dbReference type="CDD" id="cd00834">
    <property type="entry name" value="KAS_I_II"/>
    <property type="match status" value="1"/>
</dbReference>
<keyword evidence="3" id="KW-0012">Acyltransferase</keyword>
<dbReference type="PANTHER" id="PTHR11712">
    <property type="entry name" value="POLYKETIDE SYNTHASE-RELATED"/>
    <property type="match status" value="1"/>
</dbReference>
<evidence type="ECO:0000313" key="6">
    <source>
        <dbReference type="EMBL" id="GGY99073.1"/>
    </source>
</evidence>
<name>A0A918UE13_9ACTN</name>
<evidence type="ECO:0000256" key="2">
    <source>
        <dbReference type="ARBA" id="ARBA00022679"/>
    </source>
</evidence>
<dbReference type="AlphaFoldDB" id="A0A918UE13"/>
<dbReference type="InterPro" id="IPR014030">
    <property type="entry name" value="Ketoacyl_synth_N"/>
</dbReference>
<comment type="similarity">
    <text evidence="1 4">Belongs to the thiolase-like superfamily. Beta-ketoacyl-ACP synthases family.</text>
</comment>
<dbReference type="InterPro" id="IPR018201">
    <property type="entry name" value="Ketoacyl_synth_AS"/>
</dbReference>
<dbReference type="PROSITE" id="PS00606">
    <property type="entry name" value="KS3_1"/>
    <property type="match status" value="1"/>
</dbReference>